<gene>
    <name evidence="1" type="ORF">C1H71_02205</name>
</gene>
<sequence>MDITKEKNKDIGFVIQCLFTSAISVDELKQWAAYVVEILPDNERPDYIFDLLDYDQPIMNVFNVLGFVPSWECSDKEDLALYGIAIERGRPVYDPPGTIADAKEALLALPNVRILYEKTFPFIN</sequence>
<dbReference type="KEGG" id="ifl:C1H71_02205"/>
<dbReference type="AlphaFoldDB" id="A0A7G3G5K7"/>
<organism evidence="1 2">
    <name type="scientific">Iodobacter fluviatilis</name>
    <dbReference type="NCBI Taxonomy" id="537"/>
    <lineage>
        <taxon>Bacteria</taxon>
        <taxon>Pseudomonadati</taxon>
        <taxon>Pseudomonadota</taxon>
        <taxon>Betaproteobacteria</taxon>
        <taxon>Neisseriales</taxon>
        <taxon>Chitinibacteraceae</taxon>
        <taxon>Iodobacter</taxon>
    </lineage>
</organism>
<dbReference type="Proteomes" id="UP000515917">
    <property type="component" value="Chromosome"/>
</dbReference>
<name>A0A7G3G5K7_9NEIS</name>
<reference evidence="1 2" key="1">
    <citation type="submission" date="2018-01" db="EMBL/GenBank/DDBJ databases">
        <title>Genome sequence of Iodobacter sp. strain PCH194 isolated from Indian Trans-Himalaya.</title>
        <authorList>
            <person name="Kumar V."/>
            <person name="Thakur V."/>
            <person name="Kumar S."/>
            <person name="Singh D."/>
        </authorList>
    </citation>
    <scope>NUCLEOTIDE SEQUENCE [LARGE SCALE GENOMIC DNA]</scope>
    <source>
        <strain evidence="1 2">PCH194</strain>
    </source>
</reference>
<evidence type="ECO:0000313" key="1">
    <source>
        <dbReference type="EMBL" id="QBC42484.1"/>
    </source>
</evidence>
<dbReference type="RefSeq" id="WP_130105105.1">
    <property type="nucleotide sequence ID" value="NZ_CP025781.1"/>
</dbReference>
<evidence type="ECO:0000313" key="2">
    <source>
        <dbReference type="Proteomes" id="UP000515917"/>
    </source>
</evidence>
<keyword evidence="2" id="KW-1185">Reference proteome</keyword>
<accession>A0A7G3G5K7</accession>
<proteinExistence type="predicted"/>
<dbReference type="EMBL" id="CP025781">
    <property type="protein sequence ID" value="QBC42484.1"/>
    <property type="molecule type" value="Genomic_DNA"/>
</dbReference>
<protein>
    <submittedName>
        <fullName evidence="1">Uncharacterized protein</fullName>
    </submittedName>
</protein>